<evidence type="ECO:0000256" key="2">
    <source>
        <dbReference type="ARBA" id="ARBA00008814"/>
    </source>
</evidence>
<dbReference type="PROSITE" id="PS51318">
    <property type="entry name" value="TAT"/>
    <property type="match status" value="1"/>
</dbReference>
<dbReference type="PROSITE" id="PS50983">
    <property type="entry name" value="FE_B12_PBP"/>
    <property type="match status" value="1"/>
</dbReference>
<dbReference type="GO" id="GO:1901678">
    <property type="term" value="P:iron coordination entity transport"/>
    <property type="evidence" value="ECO:0007669"/>
    <property type="project" value="UniProtKB-ARBA"/>
</dbReference>
<dbReference type="InterPro" id="IPR051313">
    <property type="entry name" value="Bact_iron-sidero_bind"/>
</dbReference>
<evidence type="ECO:0000256" key="6">
    <source>
        <dbReference type="SAM" id="SignalP"/>
    </source>
</evidence>
<feature type="chain" id="PRO_5003639178" evidence="6">
    <location>
        <begin position="25"/>
        <end position="336"/>
    </location>
</feature>
<dbReference type="InterPro" id="IPR002491">
    <property type="entry name" value="ABC_transptr_periplasmic_BD"/>
</dbReference>
<comment type="subcellular location">
    <subcellularLocation>
        <location evidence="1">Cell envelope</location>
    </subcellularLocation>
</comment>
<sequence length="336" mass="35948">MRSSLSRRAFLGGSLALGATGLLAACGGGTSNDRPSGREGGSGAWSFTDDTGNTVSLDRRPTRIAGLNDAIASLWNYGIVPVASFGYTALADDVNFEGKDTSEVTEVGTTYGQIDIEALAAQRPDVIVTHAYPVDSSGKLDPKKPLYGFNDLDQQKLVGEIAPIVAIAMAGSATGVVDRTVELAKSLGVTDDDLAGPKKEYEAARDRLREVARKGLTVMAVAAYPSDGVHIAKAQDDPALRSYVELGLSYPDPGGSEYYWQSVSWENISDYRTDVVLYSLRAMDGDAMLDQPTFAQLPAAKAGQVYPWEFSSMDYVAQARTIDNLAENLERARKVT</sequence>
<feature type="signal peptide" evidence="6">
    <location>
        <begin position="1"/>
        <end position="24"/>
    </location>
</feature>
<reference evidence="8 9" key="1">
    <citation type="submission" date="2011-09" db="EMBL/GenBank/DDBJ databases">
        <authorList>
            <consortium name="US DOE Joint Genome Institute (JGI-PGF)"/>
            <person name="Lucas S."/>
            <person name="Han J."/>
            <person name="Lapidus A."/>
            <person name="Cheng J.-F."/>
            <person name="Goodwin L."/>
            <person name="Pitluck S."/>
            <person name="Peters L."/>
            <person name="Land M.L."/>
            <person name="Hauser L."/>
            <person name="Brambilla E."/>
            <person name="Klenk H.-P."/>
            <person name="Woyke T.J."/>
        </authorList>
    </citation>
    <scope>NUCLEOTIDE SEQUENCE [LARGE SCALE GENOMIC DNA]</scope>
    <source>
        <strain evidence="8 9">K62</strain>
    </source>
</reference>
<dbReference type="InterPro" id="IPR006311">
    <property type="entry name" value="TAT_signal"/>
</dbReference>
<name>I1D650_9PSEU</name>
<dbReference type="STRING" id="928724.SacglDRAFT_03566"/>
<protein>
    <submittedName>
        <fullName evidence="8">ABC-type Fe3+-hydroxamate transport system, periplasmic component</fullName>
    </submittedName>
</protein>
<dbReference type="PANTHER" id="PTHR30532">
    <property type="entry name" value="IRON III DICITRATE-BINDING PERIPLASMIC PROTEIN"/>
    <property type="match status" value="1"/>
</dbReference>
<dbReference type="GO" id="GO:0030288">
    <property type="term" value="C:outer membrane-bounded periplasmic space"/>
    <property type="evidence" value="ECO:0007669"/>
    <property type="project" value="TreeGrafter"/>
</dbReference>
<dbReference type="RefSeq" id="WP_005466196.1">
    <property type="nucleotide sequence ID" value="NZ_CM001484.1"/>
</dbReference>
<keyword evidence="3" id="KW-0813">Transport</keyword>
<feature type="region of interest" description="Disordered" evidence="5">
    <location>
        <begin position="30"/>
        <end position="52"/>
    </location>
</feature>
<organism evidence="8 9">
    <name type="scientific">Saccharomonospora glauca K62</name>
    <dbReference type="NCBI Taxonomy" id="928724"/>
    <lineage>
        <taxon>Bacteria</taxon>
        <taxon>Bacillati</taxon>
        <taxon>Actinomycetota</taxon>
        <taxon>Actinomycetes</taxon>
        <taxon>Pseudonocardiales</taxon>
        <taxon>Pseudonocardiaceae</taxon>
        <taxon>Saccharomonospora</taxon>
    </lineage>
</organism>
<evidence type="ECO:0000313" key="9">
    <source>
        <dbReference type="Proteomes" id="UP000005087"/>
    </source>
</evidence>
<dbReference type="Pfam" id="PF01497">
    <property type="entry name" value="Peripla_BP_2"/>
    <property type="match status" value="1"/>
</dbReference>
<dbReference type="Proteomes" id="UP000005087">
    <property type="component" value="Chromosome"/>
</dbReference>
<comment type="similarity">
    <text evidence="2">Belongs to the bacterial solute-binding protein 8 family.</text>
</comment>
<evidence type="ECO:0000256" key="4">
    <source>
        <dbReference type="ARBA" id="ARBA00022729"/>
    </source>
</evidence>
<dbReference type="SUPFAM" id="SSF53807">
    <property type="entry name" value="Helical backbone' metal receptor"/>
    <property type="match status" value="1"/>
</dbReference>
<evidence type="ECO:0000313" key="8">
    <source>
        <dbReference type="EMBL" id="EIF00425.1"/>
    </source>
</evidence>
<proteinExistence type="inferred from homology"/>
<evidence type="ECO:0000256" key="5">
    <source>
        <dbReference type="SAM" id="MobiDB-lite"/>
    </source>
</evidence>
<feature type="domain" description="Fe/B12 periplasmic-binding" evidence="7">
    <location>
        <begin position="63"/>
        <end position="336"/>
    </location>
</feature>
<dbReference type="OrthoDB" id="7941913at2"/>
<evidence type="ECO:0000256" key="3">
    <source>
        <dbReference type="ARBA" id="ARBA00022448"/>
    </source>
</evidence>
<dbReference type="HOGENOM" id="CLU_062437_0_0_11"/>
<dbReference type="Gene3D" id="3.40.50.1980">
    <property type="entry name" value="Nitrogenase molybdenum iron protein domain"/>
    <property type="match status" value="2"/>
</dbReference>
<dbReference type="EMBL" id="CM001484">
    <property type="protein sequence ID" value="EIF00425.1"/>
    <property type="molecule type" value="Genomic_DNA"/>
</dbReference>
<dbReference type="PROSITE" id="PS51257">
    <property type="entry name" value="PROKAR_LIPOPROTEIN"/>
    <property type="match status" value="1"/>
</dbReference>
<accession>I1D650</accession>
<dbReference type="PANTHER" id="PTHR30532:SF24">
    <property type="entry name" value="FERRIC ENTEROBACTIN-BINDING PERIPLASMIC PROTEIN FEPB"/>
    <property type="match status" value="1"/>
</dbReference>
<dbReference type="eggNOG" id="COG0614">
    <property type="taxonomic scope" value="Bacteria"/>
</dbReference>
<keyword evidence="4 6" id="KW-0732">Signal</keyword>
<reference evidence="9" key="2">
    <citation type="submission" date="2012-01" db="EMBL/GenBank/DDBJ databases">
        <title>Noncontiguous Finished sequence of chromosome of Saccharomonospora glauca K62.</title>
        <authorList>
            <consortium name="US DOE Joint Genome Institute"/>
            <person name="Lucas S."/>
            <person name="Han J."/>
            <person name="Lapidus A."/>
            <person name="Cheng J.-F."/>
            <person name="Goodwin L."/>
            <person name="Pitluck S."/>
            <person name="Peters L."/>
            <person name="Mikhailova N."/>
            <person name="Held B."/>
            <person name="Detter J.C."/>
            <person name="Han C."/>
            <person name="Tapia R."/>
            <person name="Land M."/>
            <person name="Hauser L."/>
            <person name="Kyrpides N."/>
            <person name="Ivanova N."/>
            <person name="Pagani I."/>
            <person name="Brambilla E.-M."/>
            <person name="Klenk H.-P."/>
            <person name="Woyke T."/>
        </authorList>
    </citation>
    <scope>NUCLEOTIDE SEQUENCE [LARGE SCALE GENOMIC DNA]</scope>
    <source>
        <strain evidence="9">K62</strain>
    </source>
</reference>
<evidence type="ECO:0000259" key="7">
    <source>
        <dbReference type="PROSITE" id="PS50983"/>
    </source>
</evidence>
<evidence type="ECO:0000256" key="1">
    <source>
        <dbReference type="ARBA" id="ARBA00004196"/>
    </source>
</evidence>
<keyword evidence="9" id="KW-1185">Reference proteome</keyword>
<dbReference type="AlphaFoldDB" id="I1D650"/>
<gene>
    <name evidence="8" type="ORF">SacglDRAFT_03566</name>
</gene>